<dbReference type="KEGG" id="orn:DV701_06485"/>
<evidence type="ECO:0000313" key="3">
    <source>
        <dbReference type="Proteomes" id="UP000253790"/>
    </source>
</evidence>
<dbReference type="RefSeq" id="WP_114927587.1">
    <property type="nucleotide sequence ID" value="NZ_CP031229.1"/>
</dbReference>
<dbReference type="Pfam" id="PF20060">
    <property type="entry name" value="DUF6459"/>
    <property type="match status" value="1"/>
</dbReference>
<sequence length="207" mass="21983">MSTAPGTGTAVVEGTSALASPGTLPRTGSAPASGDAPRTAPPVLRVLPAPSTDPASEGLDWGGAEPPAPSPFVQGRLPVDLRPGPDDDAFFGPQPTATPDLPEATAWARRMVQALLETYDGTRRADQLSRWVTPEIRDRARRRGLLARRRGRRTTRPPVVRSIHPTFPAEGVCEISAVVWAEGKVRAMALRMTGVDGRWLISALEVG</sequence>
<evidence type="ECO:0000256" key="1">
    <source>
        <dbReference type="SAM" id="MobiDB-lite"/>
    </source>
</evidence>
<gene>
    <name evidence="2" type="ORF">DV701_06485</name>
</gene>
<dbReference type="Proteomes" id="UP000253790">
    <property type="component" value="Chromosome"/>
</dbReference>
<evidence type="ECO:0000313" key="2">
    <source>
        <dbReference type="EMBL" id="AXH95822.1"/>
    </source>
</evidence>
<keyword evidence="3" id="KW-1185">Reference proteome</keyword>
<protein>
    <submittedName>
        <fullName evidence="2">Uncharacterized protein</fullName>
    </submittedName>
</protein>
<feature type="region of interest" description="Disordered" evidence="1">
    <location>
        <begin position="1"/>
        <end position="84"/>
    </location>
</feature>
<dbReference type="EMBL" id="CP031229">
    <property type="protein sequence ID" value="AXH95822.1"/>
    <property type="molecule type" value="Genomic_DNA"/>
</dbReference>
<proteinExistence type="predicted"/>
<accession>A0A345NLB4</accession>
<dbReference type="OrthoDB" id="3266345at2"/>
<dbReference type="InterPro" id="IPR045596">
    <property type="entry name" value="DUF6459"/>
</dbReference>
<organism evidence="2 3">
    <name type="scientific">Ornithinimicrobium avium</name>
    <dbReference type="NCBI Taxonomy" id="2283195"/>
    <lineage>
        <taxon>Bacteria</taxon>
        <taxon>Bacillati</taxon>
        <taxon>Actinomycetota</taxon>
        <taxon>Actinomycetes</taxon>
        <taxon>Micrococcales</taxon>
        <taxon>Ornithinimicrobiaceae</taxon>
        <taxon>Ornithinimicrobium</taxon>
    </lineage>
</organism>
<name>A0A345NLB4_9MICO</name>
<reference evidence="2 3" key="1">
    <citation type="submission" date="2018-07" db="EMBL/GenBank/DDBJ databases">
        <title>Complete genome sequencing of Ornithinimicrobium sp. AMA3305.</title>
        <authorList>
            <person name="Bae J.-W."/>
        </authorList>
    </citation>
    <scope>NUCLEOTIDE SEQUENCE [LARGE SCALE GENOMIC DNA]</scope>
    <source>
        <strain evidence="2 3">AMA3305</strain>
    </source>
</reference>
<dbReference type="AlphaFoldDB" id="A0A345NLB4"/>